<dbReference type="GeneID" id="23632775"/>
<reference evidence="3 4" key="1">
    <citation type="journal article" date="2011" name="PLoS Genet.">
        <title>Genome sequencing and comparative transcriptomics of the model entomopathogenic fungi Metarhizium anisopliae and M. acridum.</title>
        <authorList>
            <person name="Gao Q."/>
            <person name="Jin K."/>
            <person name="Ying S.H."/>
            <person name="Zhang Y."/>
            <person name="Xiao G."/>
            <person name="Shang Y."/>
            <person name="Duan Z."/>
            <person name="Hu X."/>
            <person name="Xie X.Q."/>
            <person name="Zhou G."/>
            <person name="Peng G."/>
            <person name="Luo Z."/>
            <person name="Huang W."/>
            <person name="Wang B."/>
            <person name="Fang W."/>
            <person name="Wang S."/>
            <person name="Zhong Y."/>
            <person name="Ma L.J."/>
            <person name="St Leger R.J."/>
            <person name="Zhao G.P."/>
            <person name="Pei Y."/>
            <person name="Feng M.G."/>
            <person name="Xia Y."/>
            <person name="Wang C."/>
        </authorList>
    </citation>
    <scope>NUCLEOTIDE SEQUENCE [LARGE SCALE GENOMIC DNA]</scope>
    <source>
        <strain evidence="4">ARSEF 23 / ATCC MYA-3075</strain>
    </source>
</reference>
<dbReference type="Proteomes" id="UP000002498">
    <property type="component" value="Unassembled WGS sequence"/>
</dbReference>
<reference evidence="3 4" key="2">
    <citation type="journal article" date="2014" name="Proc. Natl. Acad. Sci. U.S.A.">
        <title>Trajectory and genomic determinants of fungal-pathogen speciation and host adaptation.</title>
        <authorList>
            <person name="Hu X."/>
            <person name="Xiao G."/>
            <person name="Zheng P."/>
            <person name="Shang Y."/>
            <person name="Su Y."/>
            <person name="Zhang X."/>
            <person name="Liu X."/>
            <person name="Zhan S."/>
            <person name="St Leger R.J."/>
            <person name="Wang C."/>
        </authorList>
    </citation>
    <scope>GENOME REANNOTATION</scope>
    <source>
        <strain evidence="4">ARSEF 23 / ATCC MYA-3075</strain>
    </source>
</reference>
<feature type="transmembrane region" description="Helical" evidence="2">
    <location>
        <begin position="81"/>
        <end position="100"/>
    </location>
</feature>
<dbReference type="AlphaFoldDB" id="A0A0B2X847"/>
<evidence type="ECO:0000313" key="3">
    <source>
        <dbReference type="EMBL" id="KHO11058.1"/>
    </source>
</evidence>
<name>A0A0B2X847_METRA</name>
<proteinExistence type="predicted"/>
<keyword evidence="4" id="KW-1185">Reference proteome</keyword>
<evidence type="ECO:0000256" key="2">
    <source>
        <dbReference type="SAM" id="Phobius"/>
    </source>
</evidence>
<organism evidence="3 4">
    <name type="scientific">Metarhizium robertsii (strain ARSEF 23 / ATCC MYA-3075)</name>
    <name type="common">Metarhizium anisopliae (strain ARSEF 23)</name>
    <dbReference type="NCBI Taxonomy" id="655844"/>
    <lineage>
        <taxon>Eukaryota</taxon>
        <taxon>Fungi</taxon>
        <taxon>Dikarya</taxon>
        <taxon>Ascomycota</taxon>
        <taxon>Pezizomycotina</taxon>
        <taxon>Sordariomycetes</taxon>
        <taxon>Hypocreomycetidae</taxon>
        <taxon>Hypocreales</taxon>
        <taxon>Clavicipitaceae</taxon>
        <taxon>Metarhizium</taxon>
    </lineage>
</organism>
<gene>
    <name evidence="3" type="ORF">MAA_11327</name>
</gene>
<evidence type="ECO:0000313" key="4">
    <source>
        <dbReference type="Proteomes" id="UP000002498"/>
    </source>
</evidence>
<dbReference type="OrthoDB" id="4866486at2759"/>
<feature type="compositionally biased region" description="Low complexity" evidence="1">
    <location>
        <begin position="26"/>
        <end position="37"/>
    </location>
</feature>
<feature type="compositionally biased region" description="Polar residues" evidence="1">
    <location>
        <begin position="1"/>
        <end position="12"/>
    </location>
</feature>
<dbReference type="KEGG" id="maj:MAA_11327"/>
<dbReference type="EMBL" id="ADNJ02000006">
    <property type="protein sequence ID" value="KHO11058.1"/>
    <property type="molecule type" value="Genomic_DNA"/>
</dbReference>
<comment type="caution">
    <text evidence="3">The sequence shown here is derived from an EMBL/GenBank/DDBJ whole genome shotgun (WGS) entry which is preliminary data.</text>
</comment>
<accession>A0A0B2X847</accession>
<keyword evidence="2" id="KW-0812">Transmembrane</keyword>
<sequence>MSHLPSHTSSASARVPSIIRRKPIPTESETASNTTSTRDNSGQCAAVSAEDGDDCTGSAKQVDSSQPRRANQFALGKWETLSLIISIASFLAVVIILSACKDSLLPDWRMPVSTNAIVSIRWALFKGSLALPATEGDSTLTFL</sequence>
<evidence type="ECO:0000256" key="1">
    <source>
        <dbReference type="SAM" id="MobiDB-lite"/>
    </source>
</evidence>
<dbReference type="HOGENOM" id="CLU_1806642_0_0_1"/>
<keyword evidence="2" id="KW-1133">Transmembrane helix</keyword>
<keyword evidence="2" id="KW-0472">Membrane</keyword>
<feature type="region of interest" description="Disordered" evidence="1">
    <location>
        <begin position="1"/>
        <end position="63"/>
    </location>
</feature>
<dbReference type="RefSeq" id="XP_011411617.1">
    <property type="nucleotide sequence ID" value="XM_011413315.1"/>
</dbReference>
<protein>
    <submittedName>
        <fullName evidence="3">Uncharacterized protein</fullName>
    </submittedName>
</protein>